<evidence type="ECO:0000313" key="9">
    <source>
        <dbReference type="Proteomes" id="UP000077315"/>
    </source>
</evidence>
<feature type="region of interest" description="Disordered" evidence="5">
    <location>
        <begin position="218"/>
        <end position="255"/>
    </location>
</feature>
<evidence type="ECO:0000256" key="3">
    <source>
        <dbReference type="ARBA" id="ARBA00022989"/>
    </source>
</evidence>
<keyword evidence="2 6" id="KW-0812">Transmembrane</keyword>
<evidence type="ECO:0000256" key="2">
    <source>
        <dbReference type="ARBA" id="ARBA00022692"/>
    </source>
</evidence>
<evidence type="ECO:0000256" key="1">
    <source>
        <dbReference type="ARBA" id="ARBA00004141"/>
    </source>
</evidence>
<keyword evidence="4 6" id="KW-0472">Membrane</keyword>
<feature type="transmembrane region" description="Helical" evidence="6">
    <location>
        <begin position="26"/>
        <end position="47"/>
    </location>
</feature>
<feature type="transmembrane region" description="Helical" evidence="6">
    <location>
        <begin position="62"/>
        <end position="82"/>
    </location>
</feature>
<feature type="compositionally biased region" description="Polar residues" evidence="5">
    <location>
        <begin position="233"/>
        <end position="255"/>
    </location>
</feature>
<dbReference type="Pfam" id="PF01284">
    <property type="entry name" value="MARVEL"/>
    <property type="match status" value="1"/>
</dbReference>
<dbReference type="RefSeq" id="XP_018284321.1">
    <property type="nucleotide sequence ID" value="XM_018432961.1"/>
</dbReference>
<organism evidence="8 9">
    <name type="scientific">Phycomyces blakesleeanus (strain ATCC 8743b / DSM 1359 / FGSC 10004 / NBRC 33097 / NRRL 1555)</name>
    <dbReference type="NCBI Taxonomy" id="763407"/>
    <lineage>
        <taxon>Eukaryota</taxon>
        <taxon>Fungi</taxon>
        <taxon>Fungi incertae sedis</taxon>
        <taxon>Mucoromycota</taxon>
        <taxon>Mucoromycotina</taxon>
        <taxon>Mucoromycetes</taxon>
        <taxon>Mucorales</taxon>
        <taxon>Phycomycetaceae</taxon>
        <taxon>Phycomyces</taxon>
    </lineage>
</organism>
<dbReference type="InParanoid" id="A0A162ZEU4"/>
<feature type="transmembrane region" description="Helical" evidence="6">
    <location>
        <begin position="161"/>
        <end position="182"/>
    </location>
</feature>
<dbReference type="Proteomes" id="UP000077315">
    <property type="component" value="Unassembled WGS sequence"/>
</dbReference>
<protein>
    <recommendedName>
        <fullName evidence="7">MARVEL domain-containing protein</fullName>
    </recommendedName>
</protein>
<dbReference type="STRING" id="763407.A0A162ZEU4"/>
<gene>
    <name evidence="8" type="ORF">PHYBLDRAFT_152608</name>
</gene>
<name>A0A162ZEU4_PHYB8</name>
<dbReference type="VEuPathDB" id="FungiDB:PHYBLDRAFT_152608"/>
<keyword evidence="3 6" id="KW-1133">Transmembrane helix</keyword>
<sequence length="337" mass="38243">MGRSLVLELPINVPNNMPHIGTVKTWLHILQAICTILSVSVVAPIIAIEKKYYGSSQTGPNYTLFAIIISTVTPIFLIYFPWMYDRKAKFKKLGKFCLKPRTSIVFSSFYSTIWMFAGIGMSVHATNANNCSIDTDLEETYGDTYNRDWTSQCNCAKAAAAFAWTICLLWFSSLICSGIILWNEKQWVRKNFQEHKSNKQNALQTHESKHEETLSVDDYGSKLENGSPPFQHAQLTGSNQVSPYATPVNQTPNTYQNYHHQQVDPAITPYTSPVYQQQQQQQQQSVRFNSPMPLLGNSAEAPMTHAYYQSPEYVNPQPHSSTPMTMPQPTQYNQQSF</sequence>
<comment type="subcellular location">
    <subcellularLocation>
        <location evidence="1">Membrane</location>
        <topology evidence="1">Multi-pass membrane protein</topology>
    </subcellularLocation>
</comment>
<dbReference type="InterPro" id="IPR008253">
    <property type="entry name" value="Marvel"/>
</dbReference>
<evidence type="ECO:0000256" key="5">
    <source>
        <dbReference type="SAM" id="MobiDB-lite"/>
    </source>
</evidence>
<evidence type="ECO:0000256" key="4">
    <source>
        <dbReference type="ARBA" id="ARBA00023136"/>
    </source>
</evidence>
<evidence type="ECO:0000256" key="6">
    <source>
        <dbReference type="SAM" id="Phobius"/>
    </source>
</evidence>
<feature type="domain" description="MARVEL" evidence="7">
    <location>
        <begin position="24"/>
        <end position="175"/>
    </location>
</feature>
<reference evidence="9" key="1">
    <citation type="submission" date="2015-06" db="EMBL/GenBank/DDBJ databases">
        <title>Expansion of signal transduction pathways in fungi by whole-genome duplication.</title>
        <authorList>
            <consortium name="DOE Joint Genome Institute"/>
            <person name="Corrochano L.M."/>
            <person name="Kuo A."/>
            <person name="Marcet-Houben M."/>
            <person name="Polaino S."/>
            <person name="Salamov A."/>
            <person name="Villalobos J.M."/>
            <person name="Alvarez M.I."/>
            <person name="Avalos J."/>
            <person name="Benito E.P."/>
            <person name="Benoit I."/>
            <person name="Burger G."/>
            <person name="Camino L.P."/>
            <person name="Canovas D."/>
            <person name="Cerda-Olmedo E."/>
            <person name="Cheng J.-F."/>
            <person name="Dominguez A."/>
            <person name="Elias M."/>
            <person name="Eslava A.P."/>
            <person name="Glaser F."/>
            <person name="Grimwood J."/>
            <person name="Gutierrez G."/>
            <person name="Heitman J."/>
            <person name="Henrissat B."/>
            <person name="Iturriaga E.A."/>
            <person name="Lang B.F."/>
            <person name="Lavin J.L."/>
            <person name="Lee S."/>
            <person name="Li W."/>
            <person name="Lindquist E."/>
            <person name="Lopez-Garcia S."/>
            <person name="Luque E.M."/>
            <person name="Marcos A.T."/>
            <person name="Martin J."/>
            <person name="McCluskey K."/>
            <person name="Medina H.R."/>
            <person name="Miralles-Duran A."/>
            <person name="Miyazaki A."/>
            <person name="Munoz-Torres E."/>
            <person name="Oguiza J.A."/>
            <person name="Ohm R."/>
            <person name="Olmedo M."/>
            <person name="Orejas M."/>
            <person name="Ortiz-Castellanos L."/>
            <person name="Pisabarro A.G."/>
            <person name="Rodriguez-Romero J."/>
            <person name="Ruiz-Herrera J."/>
            <person name="Ruiz-Vazquez R."/>
            <person name="Sanz C."/>
            <person name="Schackwitz W."/>
            <person name="Schmutz J."/>
            <person name="Shahriari M."/>
            <person name="Shelest E."/>
            <person name="Silva-Franco F."/>
            <person name="Soanes D."/>
            <person name="Syed K."/>
            <person name="Tagua V.G."/>
            <person name="Talbot N.J."/>
            <person name="Thon M."/>
            <person name="De vries R.P."/>
            <person name="Wiebenga A."/>
            <person name="Yadav J.S."/>
            <person name="Braun E.L."/>
            <person name="Baker S."/>
            <person name="Garre V."/>
            <person name="Horwitz B."/>
            <person name="Torres-Martinez S."/>
            <person name="Idnurm A."/>
            <person name="Herrera-Estrella A."/>
            <person name="Gabaldon T."/>
            <person name="Grigoriev I.V."/>
        </authorList>
    </citation>
    <scope>NUCLEOTIDE SEQUENCE [LARGE SCALE GENOMIC DNA]</scope>
    <source>
        <strain evidence="9">NRRL 1555(-)</strain>
    </source>
</reference>
<feature type="transmembrane region" description="Helical" evidence="6">
    <location>
        <begin position="103"/>
        <end position="123"/>
    </location>
</feature>
<dbReference type="EMBL" id="KV441004">
    <property type="protein sequence ID" value="OAD66281.1"/>
    <property type="molecule type" value="Genomic_DNA"/>
</dbReference>
<keyword evidence="9" id="KW-1185">Reference proteome</keyword>
<accession>A0A162ZEU4</accession>
<evidence type="ECO:0000313" key="8">
    <source>
        <dbReference type="EMBL" id="OAD66281.1"/>
    </source>
</evidence>
<feature type="region of interest" description="Disordered" evidence="5">
    <location>
        <begin position="311"/>
        <end position="337"/>
    </location>
</feature>
<evidence type="ECO:0000259" key="7">
    <source>
        <dbReference type="Pfam" id="PF01284"/>
    </source>
</evidence>
<proteinExistence type="predicted"/>
<dbReference type="GeneID" id="28993867"/>
<feature type="region of interest" description="Disordered" evidence="5">
    <location>
        <begin position="273"/>
        <end position="298"/>
    </location>
</feature>
<dbReference type="AlphaFoldDB" id="A0A162ZEU4"/>
<dbReference type="OrthoDB" id="2218151at2759"/>
<feature type="compositionally biased region" description="Polar residues" evidence="5">
    <location>
        <begin position="317"/>
        <end position="337"/>
    </location>
</feature>
<dbReference type="GO" id="GO:0016020">
    <property type="term" value="C:membrane"/>
    <property type="evidence" value="ECO:0007669"/>
    <property type="project" value="UniProtKB-SubCell"/>
</dbReference>